<feature type="domain" description="Tetrahydrofolate dehydrogenase/cyclohydrolase NAD(P)-binding" evidence="14">
    <location>
        <begin position="147"/>
        <end position="286"/>
    </location>
</feature>
<evidence type="ECO:0000256" key="4">
    <source>
        <dbReference type="ARBA" id="ARBA00022605"/>
    </source>
</evidence>
<evidence type="ECO:0000256" key="8">
    <source>
        <dbReference type="ARBA" id="ARBA00023002"/>
    </source>
</evidence>
<evidence type="ECO:0000256" key="1">
    <source>
        <dbReference type="ARBA" id="ARBA00004777"/>
    </source>
</evidence>
<dbReference type="SUPFAM" id="SSF53223">
    <property type="entry name" value="Aminoacid dehydrogenase-like, N-terminal domain"/>
    <property type="match status" value="1"/>
</dbReference>
<keyword evidence="3 12" id="KW-0554">One-carbon metabolism</keyword>
<dbReference type="InterPro" id="IPR036291">
    <property type="entry name" value="NAD(P)-bd_dom_sf"/>
</dbReference>
<keyword evidence="6 12" id="KW-0378">Hydrolase</keyword>
<dbReference type="EMBL" id="LSCV01000031">
    <property type="protein sequence ID" value="KXB40192.1"/>
    <property type="molecule type" value="Genomic_DNA"/>
</dbReference>
<dbReference type="GO" id="GO:0005829">
    <property type="term" value="C:cytosol"/>
    <property type="evidence" value="ECO:0007669"/>
    <property type="project" value="TreeGrafter"/>
</dbReference>
<comment type="similarity">
    <text evidence="12">Belongs to the tetrahydrofolate dehydrogenase/cyclohydrolase family.</text>
</comment>
<sequence>MGKVRKGEVNMLWSGKEVAQAMLLEARQAISENSAKQGRAPKLAIVVIGTDPASQVYIRNKLRSCDKVGILNETIALEPTVSEAELLNVIKQLNADKTVDGILVQLPLPKHINVQIVQAAISTDKDVDGFKAEHMGACWLNAPGLRPCTPAGIMRLLDYYNYDLTGKNVLIIGRSNIVAKPLAAMLLAKNATVTIAHSKTKNLFELSQNMDLIVTSVGKANFLPQTAIKAGVSLVDVGINRTAEGKLVGDIDHACYELAENYTPVPGGVGPLTVAQLIVNAVQAWLEH</sequence>
<gene>
    <name evidence="12" type="primary">folD</name>
    <name evidence="15" type="ORF">HMPREF1872_01004</name>
</gene>
<feature type="binding site" evidence="12">
    <location>
        <begin position="173"/>
        <end position="175"/>
    </location>
    <ligand>
        <name>NADP(+)</name>
        <dbReference type="ChEBI" id="CHEBI:58349"/>
    </ligand>
</feature>
<dbReference type="InterPro" id="IPR020630">
    <property type="entry name" value="THF_DH/CycHdrlase_cat_dom"/>
</dbReference>
<dbReference type="GO" id="GO:0004477">
    <property type="term" value="F:methenyltetrahydrofolate cyclohydrolase activity"/>
    <property type="evidence" value="ECO:0007669"/>
    <property type="project" value="UniProtKB-UniRule"/>
</dbReference>
<comment type="function">
    <text evidence="12">Catalyzes the oxidation of 5,10-methylenetetrahydrofolate to 5,10-methenyltetrahydrofolate and then the hydrolysis of 5,10-methenyltetrahydrofolate to 10-formyltetrahydrofolate.</text>
</comment>
<evidence type="ECO:0000256" key="9">
    <source>
        <dbReference type="ARBA" id="ARBA00023102"/>
    </source>
</evidence>
<dbReference type="RefSeq" id="WP_156422977.1">
    <property type="nucleotide sequence ID" value="NZ_CP118869.1"/>
</dbReference>
<feature type="binding site" evidence="12">
    <location>
        <position position="239"/>
    </location>
    <ligand>
        <name>NADP(+)</name>
        <dbReference type="ChEBI" id="CHEBI:58349"/>
    </ligand>
</feature>
<dbReference type="InterPro" id="IPR020867">
    <property type="entry name" value="THF_DH/CycHdrlase_CS"/>
</dbReference>
<dbReference type="InterPro" id="IPR020631">
    <property type="entry name" value="THF_DH/CycHdrlase_NAD-bd_dom"/>
</dbReference>
<accession>A0A133YAH2</accession>
<dbReference type="STRING" id="1497955.HMPREF1872_01004"/>
<dbReference type="FunFam" id="3.40.50.10860:FF:000005">
    <property type="entry name" value="C-1-tetrahydrofolate synthase, cytoplasmic, putative"/>
    <property type="match status" value="1"/>
</dbReference>
<keyword evidence="10 12" id="KW-0486">Methionine biosynthesis</keyword>
<evidence type="ECO:0000256" key="6">
    <source>
        <dbReference type="ARBA" id="ARBA00022801"/>
    </source>
</evidence>
<dbReference type="AlphaFoldDB" id="A0A133YAH2"/>
<dbReference type="GO" id="GO:0000105">
    <property type="term" value="P:L-histidine biosynthetic process"/>
    <property type="evidence" value="ECO:0007669"/>
    <property type="project" value="UniProtKB-KW"/>
</dbReference>
<dbReference type="Gene3D" id="3.40.50.10860">
    <property type="entry name" value="Leucine Dehydrogenase, chain A, domain 1"/>
    <property type="match status" value="1"/>
</dbReference>
<dbReference type="Pfam" id="PF00763">
    <property type="entry name" value="THF_DHG_CYH"/>
    <property type="match status" value="1"/>
</dbReference>
<comment type="caution">
    <text evidence="12">Lacks conserved residue(s) required for the propagation of feature annotation.</text>
</comment>
<evidence type="ECO:0000256" key="7">
    <source>
        <dbReference type="ARBA" id="ARBA00022857"/>
    </source>
</evidence>
<dbReference type="PANTHER" id="PTHR48099:SF5">
    <property type="entry name" value="C-1-TETRAHYDROFOLATE SYNTHASE, CYTOPLASMIC"/>
    <property type="match status" value="1"/>
</dbReference>
<evidence type="ECO:0000259" key="14">
    <source>
        <dbReference type="Pfam" id="PF02882"/>
    </source>
</evidence>
<keyword evidence="4 12" id="KW-0028">Amino-acid biosynthesis</keyword>
<comment type="pathway">
    <text evidence="1 12">One-carbon metabolism; tetrahydrofolate interconversion.</text>
</comment>
<comment type="catalytic activity">
    <reaction evidence="12">
        <text>(6R)-5,10-methylene-5,6,7,8-tetrahydrofolate + NADP(+) = (6R)-5,10-methenyltetrahydrofolate + NADPH</text>
        <dbReference type="Rhea" id="RHEA:22812"/>
        <dbReference type="ChEBI" id="CHEBI:15636"/>
        <dbReference type="ChEBI" id="CHEBI:57455"/>
        <dbReference type="ChEBI" id="CHEBI:57783"/>
        <dbReference type="ChEBI" id="CHEBI:58349"/>
        <dbReference type="EC" id="1.5.1.5"/>
    </reaction>
</comment>
<evidence type="ECO:0000256" key="3">
    <source>
        <dbReference type="ARBA" id="ARBA00022563"/>
    </source>
</evidence>
<proteinExistence type="inferred from homology"/>
<evidence type="ECO:0000256" key="5">
    <source>
        <dbReference type="ARBA" id="ARBA00022755"/>
    </source>
</evidence>
<dbReference type="Pfam" id="PF02882">
    <property type="entry name" value="THF_DHG_CYH_C"/>
    <property type="match status" value="1"/>
</dbReference>
<keyword evidence="5 12" id="KW-0658">Purine biosynthesis</keyword>
<dbReference type="OrthoDB" id="9803580at2"/>
<dbReference type="EC" id="1.5.1.5" evidence="12"/>
<comment type="subunit">
    <text evidence="2 12">Homodimer.</text>
</comment>
<dbReference type="Proteomes" id="UP000070080">
    <property type="component" value="Unassembled WGS sequence"/>
</dbReference>
<keyword evidence="16" id="KW-1185">Reference proteome</keyword>
<dbReference type="CDD" id="cd01080">
    <property type="entry name" value="NAD_bind_m-THF_DH_Cyclohyd"/>
    <property type="match status" value="1"/>
</dbReference>
<dbReference type="Gene3D" id="3.40.50.720">
    <property type="entry name" value="NAD(P)-binding Rossmann-like Domain"/>
    <property type="match status" value="1"/>
</dbReference>
<dbReference type="UniPathway" id="UPA00193"/>
<keyword evidence="7 12" id="KW-0521">NADP</keyword>
<evidence type="ECO:0000256" key="11">
    <source>
        <dbReference type="ARBA" id="ARBA00023268"/>
    </source>
</evidence>
<evidence type="ECO:0000256" key="12">
    <source>
        <dbReference type="HAMAP-Rule" id="MF_01576"/>
    </source>
</evidence>
<comment type="caution">
    <text evidence="15">The sequence shown here is derived from an EMBL/GenBank/DDBJ whole genome shotgun (WGS) entry which is preliminary data.</text>
</comment>
<dbReference type="EC" id="3.5.4.9" evidence="12"/>
<keyword evidence="8 12" id="KW-0560">Oxidoreductase</keyword>
<dbReference type="PROSITE" id="PS00766">
    <property type="entry name" value="THF_DHG_CYH_1"/>
    <property type="match status" value="1"/>
</dbReference>
<dbReference type="InterPro" id="IPR000672">
    <property type="entry name" value="THF_DH/CycHdrlase"/>
</dbReference>
<dbReference type="GO" id="GO:0006164">
    <property type="term" value="P:purine nucleotide biosynthetic process"/>
    <property type="evidence" value="ECO:0007669"/>
    <property type="project" value="UniProtKB-KW"/>
</dbReference>
<organism evidence="15 16">
    <name type="scientific">Amygdalobacter nucleatus</name>
    <dbReference type="NCBI Taxonomy" id="3029274"/>
    <lineage>
        <taxon>Bacteria</taxon>
        <taxon>Bacillati</taxon>
        <taxon>Bacillota</taxon>
        <taxon>Clostridia</taxon>
        <taxon>Eubacteriales</taxon>
        <taxon>Oscillospiraceae</taxon>
        <taxon>Amygdalobacter</taxon>
    </lineage>
</organism>
<keyword evidence="9 12" id="KW-0368">Histidine biosynthesis</keyword>
<dbReference type="PRINTS" id="PR00085">
    <property type="entry name" value="THFDHDRGNASE"/>
</dbReference>
<dbReference type="InterPro" id="IPR046346">
    <property type="entry name" value="Aminoacid_DH-like_N_sf"/>
</dbReference>
<keyword evidence="11 12" id="KW-0511">Multifunctional enzyme</keyword>
<dbReference type="SUPFAM" id="SSF51735">
    <property type="entry name" value="NAD(P)-binding Rossmann-fold domains"/>
    <property type="match status" value="1"/>
</dbReference>
<protein>
    <recommendedName>
        <fullName evidence="12">Bifunctional protein FolD</fullName>
    </recommendedName>
    <domain>
        <recommendedName>
            <fullName evidence="12">Methylenetetrahydrofolate dehydrogenase</fullName>
            <ecNumber evidence="12">1.5.1.5</ecNumber>
        </recommendedName>
    </domain>
    <domain>
        <recommendedName>
            <fullName evidence="12">Methenyltetrahydrofolate cyclohydrolase</fullName>
            <ecNumber evidence="12">3.5.4.9</ecNumber>
        </recommendedName>
    </domain>
</protein>
<dbReference type="PATRIC" id="fig|1497955.3.peg.974"/>
<dbReference type="GO" id="GO:0035999">
    <property type="term" value="P:tetrahydrofolate interconversion"/>
    <property type="evidence" value="ECO:0007669"/>
    <property type="project" value="UniProtKB-UniRule"/>
</dbReference>
<feature type="domain" description="Tetrahydrofolate dehydrogenase/cyclohydrolase catalytic" evidence="13">
    <location>
        <begin position="14"/>
        <end position="128"/>
    </location>
</feature>
<reference evidence="16" key="1">
    <citation type="submission" date="2016-01" db="EMBL/GenBank/DDBJ databases">
        <authorList>
            <person name="Mitreva M."/>
            <person name="Pepin K.H."/>
            <person name="Mihindukulasuriya K.A."/>
            <person name="Fulton R."/>
            <person name="Fronick C."/>
            <person name="O'Laughlin M."/>
            <person name="Miner T."/>
            <person name="Herter B."/>
            <person name="Rosa B.A."/>
            <person name="Cordes M."/>
            <person name="Tomlinson C."/>
            <person name="Wollam A."/>
            <person name="Palsikar V.B."/>
            <person name="Mardis E.R."/>
            <person name="Wilson R.K."/>
        </authorList>
    </citation>
    <scope>NUCLEOTIDE SEQUENCE [LARGE SCALE GENOMIC DNA]</scope>
    <source>
        <strain evidence="16">KA00274</strain>
    </source>
</reference>
<evidence type="ECO:0000313" key="16">
    <source>
        <dbReference type="Proteomes" id="UP000070080"/>
    </source>
</evidence>
<evidence type="ECO:0000313" key="15">
    <source>
        <dbReference type="EMBL" id="KXB40192.1"/>
    </source>
</evidence>
<evidence type="ECO:0000256" key="10">
    <source>
        <dbReference type="ARBA" id="ARBA00023167"/>
    </source>
</evidence>
<dbReference type="PANTHER" id="PTHR48099">
    <property type="entry name" value="C-1-TETRAHYDROFOLATE SYNTHASE, CYTOPLASMIC-RELATED"/>
    <property type="match status" value="1"/>
</dbReference>
<comment type="catalytic activity">
    <reaction evidence="12">
        <text>(6R)-5,10-methenyltetrahydrofolate + H2O = (6R)-10-formyltetrahydrofolate + H(+)</text>
        <dbReference type="Rhea" id="RHEA:23700"/>
        <dbReference type="ChEBI" id="CHEBI:15377"/>
        <dbReference type="ChEBI" id="CHEBI:15378"/>
        <dbReference type="ChEBI" id="CHEBI:57455"/>
        <dbReference type="ChEBI" id="CHEBI:195366"/>
        <dbReference type="EC" id="3.5.4.9"/>
    </reaction>
</comment>
<dbReference type="GO" id="GO:0004488">
    <property type="term" value="F:methylenetetrahydrofolate dehydrogenase (NADP+) activity"/>
    <property type="evidence" value="ECO:0007669"/>
    <property type="project" value="UniProtKB-UniRule"/>
</dbReference>
<dbReference type="HAMAP" id="MF_01576">
    <property type="entry name" value="THF_DHG_CYH"/>
    <property type="match status" value="1"/>
</dbReference>
<dbReference type="GO" id="GO:0009086">
    <property type="term" value="P:methionine biosynthetic process"/>
    <property type="evidence" value="ECO:0007669"/>
    <property type="project" value="UniProtKB-KW"/>
</dbReference>
<name>A0A133YAH2_9FIRM</name>
<evidence type="ECO:0000259" key="13">
    <source>
        <dbReference type="Pfam" id="PF00763"/>
    </source>
</evidence>
<evidence type="ECO:0000256" key="2">
    <source>
        <dbReference type="ARBA" id="ARBA00011738"/>
    </source>
</evidence>